<protein>
    <submittedName>
        <fullName evidence="2">Uncharacterized protein</fullName>
    </submittedName>
</protein>
<proteinExistence type="predicted"/>
<accession>E2S769</accession>
<dbReference type="AlphaFoldDB" id="E2S769"/>
<gene>
    <name evidence="2" type="ORF">HMPREF0305_12371</name>
</gene>
<evidence type="ECO:0000313" key="3">
    <source>
        <dbReference type="Proteomes" id="UP000003020"/>
    </source>
</evidence>
<comment type="caution">
    <text evidence="2">The sequence shown here is derived from an EMBL/GenBank/DDBJ whole genome shotgun (WGS) entry which is preliminary data.</text>
</comment>
<feature type="compositionally biased region" description="Low complexity" evidence="1">
    <location>
        <begin position="62"/>
        <end position="76"/>
    </location>
</feature>
<reference evidence="2 3" key="1">
    <citation type="submission" date="2010-08" db="EMBL/GenBank/DDBJ databases">
        <authorList>
            <person name="Muzny D."/>
            <person name="Qin X."/>
            <person name="Buhay C."/>
            <person name="Dugan-Rocha S."/>
            <person name="Ding Y."/>
            <person name="Chen G."/>
            <person name="Hawes A."/>
            <person name="Holder M."/>
            <person name="Jhangiani S."/>
            <person name="Johnson A."/>
            <person name="Khan Z."/>
            <person name="Li Z."/>
            <person name="Liu W."/>
            <person name="Liu X."/>
            <person name="Perez L."/>
            <person name="Shen H."/>
            <person name="Wang Q."/>
            <person name="Watt J."/>
            <person name="Xi L."/>
            <person name="Xin Y."/>
            <person name="Zhou J."/>
            <person name="Deng J."/>
            <person name="Jiang H."/>
            <person name="Liu Y."/>
            <person name="Qu J."/>
            <person name="Song X.-Z."/>
            <person name="Zhang L."/>
            <person name="Villasana D."/>
            <person name="Johnson A."/>
            <person name="Liu J."/>
            <person name="Liyanage D."/>
            <person name="Lorensuhewa L."/>
            <person name="Robinson T."/>
            <person name="Song A."/>
            <person name="Song B.-B."/>
            <person name="Dinh H."/>
            <person name="Thornton R."/>
            <person name="Coyle M."/>
            <person name="Francisco L."/>
            <person name="Jackson L."/>
            <person name="Javaid M."/>
            <person name="Korchina V."/>
            <person name="Kovar C."/>
            <person name="Mata R."/>
            <person name="Mathew T."/>
            <person name="Ngo R."/>
            <person name="Nguyen L."/>
            <person name="Nguyen N."/>
            <person name="Okwuonu G."/>
            <person name="Ongeri F."/>
            <person name="Pham C."/>
            <person name="Simmons D."/>
            <person name="Wilczek-Boney K."/>
            <person name="Hale W."/>
            <person name="Jakkamsetti A."/>
            <person name="Pham P."/>
            <person name="Ruth R."/>
            <person name="San Lucas F."/>
            <person name="Warren J."/>
            <person name="Zhang J."/>
            <person name="Zhao Z."/>
            <person name="Zhou C."/>
            <person name="Zhu D."/>
            <person name="Lee S."/>
            <person name="Bess C."/>
            <person name="Blankenburg K."/>
            <person name="Forbes L."/>
            <person name="Fu Q."/>
            <person name="Gubbala S."/>
            <person name="Hirani K."/>
            <person name="Jayaseelan J.C."/>
            <person name="Lara F."/>
            <person name="Munidasa M."/>
            <person name="Palculict T."/>
            <person name="Patil S."/>
            <person name="Pu L.-L."/>
            <person name="Saada N."/>
            <person name="Tang L."/>
            <person name="Weissenberger G."/>
            <person name="Zhu Y."/>
            <person name="Hemphill L."/>
            <person name="Shang Y."/>
            <person name="Youmans B."/>
            <person name="Ayvaz T."/>
            <person name="Ross M."/>
            <person name="Santibanez J."/>
            <person name="Aqrawi P."/>
            <person name="Gross S."/>
            <person name="Joshi V."/>
            <person name="Fowler G."/>
            <person name="Nazareth L."/>
            <person name="Reid J."/>
            <person name="Worley K."/>
            <person name="Petrosino J."/>
            <person name="Highlander S."/>
            <person name="Gibbs R."/>
        </authorList>
    </citation>
    <scope>NUCLEOTIDE SEQUENCE [LARGE SCALE GENOMIC DNA]</scope>
    <source>
        <strain evidence="2 3">ATCC 33035</strain>
    </source>
</reference>
<dbReference type="Proteomes" id="UP000003020">
    <property type="component" value="Unassembled WGS sequence"/>
</dbReference>
<keyword evidence="3" id="KW-1185">Reference proteome</keyword>
<organism evidence="2 3">
    <name type="scientific">Corynebacterium pseudogenitalium ATCC 33035</name>
    <dbReference type="NCBI Taxonomy" id="525264"/>
    <lineage>
        <taxon>Bacteria</taxon>
        <taxon>Bacillati</taxon>
        <taxon>Actinomycetota</taxon>
        <taxon>Actinomycetes</taxon>
        <taxon>Mycobacteriales</taxon>
        <taxon>Corynebacteriaceae</taxon>
        <taxon>Corynebacterium</taxon>
    </lineage>
</organism>
<dbReference type="HOGENOM" id="CLU_2648363_0_0_11"/>
<sequence>MLTDSHMMQLFFEVCINTKGDFGIHKCPPSRAKCYLDKMVQENLDKASFMARGRNENRQKAQKAQYAQNAQSVPIA</sequence>
<feature type="region of interest" description="Disordered" evidence="1">
    <location>
        <begin position="53"/>
        <end position="76"/>
    </location>
</feature>
<name>E2S769_9CORY</name>
<dbReference type="EMBL" id="ABYQ02000015">
    <property type="protein sequence ID" value="EFQ79357.1"/>
    <property type="molecule type" value="Genomic_DNA"/>
</dbReference>
<evidence type="ECO:0000256" key="1">
    <source>
        <dbReference type="SAM" id="MobiDB-lite"/>
    </source>
</evidence>
<evidence type="ECO:0000313" key="2">
    <source>
        <dbReference type="EMBL" id="EFQ79357.1"/>
    </source>
</evidence>